<proteinExistence type="predicted"/>
<organism evidence="1 2">
    <name type="scientific">Nodularia spumigena UHCC 0060</name>
    <dbReference type="NCBI Taxonomy" id="3110300"/>
    <lineage>
        <taxon>Bacteria</taxon>
        <taxon>Bacillati</taxon>
        <taxon>Cyanobacteriota</taxon>
        <taxon>Cyanophyceae</taxon>
        <taxon>Nostocales</taxon>
        <taxon>Nodulariaceae</taxon>
        <taxon>Nodularia</taxon>
    </lineage>
</organism>
<dbReference type="PANTHER" id="PTHR39638">
    <property type="entry name" value="YCF35"/>
    <property type="match status" value="1"/>
</dbReference>
<name>A0ABU5UTA8_NODSP</name>
<dbReference type="PANTHER" id="PTHR39638:SF2">
    <property type="entry name" value="YCF35"/>
    <property type="match status" value="1"/>
</dbReference>
<gene>
    <name evidence="1" type="ORF">VB695_15960</name>
</gene>
<comment type="caution">
    <text evidence="1">The sequence shown here is derived from an EMBL/GenBank/DDBJ whole genome shotgun (WGS) entry which is preliminary data.</text>
</comment>
<reference evidence="1 2" key="1">
    <citation type="submission" date="2023-12" db="EMBL/GenBank/DDBJ databases">
        <title>Baltic Sea Cyanobacteria.</title>
        <authorList>
            <person name="Delbaje E."/>
            <person name="Fewer D.P."/>
            <person name="Shishido T.K."/>
        </authorList>
    </citation>
    <scope>NUCLEOTIDE SEQUENCE [LARGE SCALE GENOMIC DNA]</scope>
    <source>
        <strain evidence="1 2">UHCC 0060</strain>
    </source>
</reference>
<evidence type="ECO:0000313" key="2">
    <source>
        <dbReference type="Proteomes" id="UP001303285"/>
    </source>
</evidence>
<accession>A0ABU5UTA8</accession>
<keyword evidence="2" id="KW-1185">Reference proteome</keyword>
<evidence type="ECO:0000313" key="1">
    <source>
        <dbReference type="EMBL" id="MEA5609544.1"/>
    </source>
</evidence>
<protein>
    <submittedName>
        <fullName evidence="1">DUF1257 domain-containing protein</fullName>
    </submittedName>
</protein>
<dbReference type="Proteomes" id="UP001303285">
    <property type="component" value="Unassembled WGS sequence"/>
</dbReference>
<sequence>MSHFSTVKTRLVNRECLVQALEDLKLKPQVHETAQPLTGYYGDSQGQSAEIIVSGRTIKARADIGFRWNSNSGVYDVIHDEYETSPRLGENFFSHQLMQTYGKGMVLAKAEELREKFGECSIEETTKGSVQTMRLTFAGHQEVKQYARR</sequence>
<dbReference type="Pfam" id="PF06868">
    <property type="entry name" value="DUF1257"/>
    <property type="match status" value="1"/>
</dbReference>
<dbReference type="InterPro" id="IPR009666">
    <property type="entry name" value="Uncharacterised_Ycf35"/>
</dbReference>
<dbReference type="EMBL" id="JAYGHK010000053">
    <property type="protein sequence ID" value="MEA5609544.1"/>
    <property type="molecule type" value="Genomic_DNA"/>
</dbReference>
<dbReference type="RefSeq" id="WP_323244598.1">
    <property type="nucleotide sequence ID" value="NZ_JAYGHK010000053.1"/>
</dbReference>